<evidence type="ECO:0000259" key="2">
    <source>
        <dbReference type="PROSITE" id="PS50994"/>
    </source>
</evidence>
<dbReference type="Gene3D" id="3.10.10.10">
    <property type="entry name" value="HIV Type 1 Reverse Transcriptase, subunit A, domain 1"/>
    <property type="match status" value="1"/>
</dbReference>
<organism evidence="3 4">
    <name type="scientific">Plutella xylostella</name>
    <name type="common">Diamondback moth</name>
    <name type="synonym">Plutella maculipennis</name>
    <dbReference type="NCBI Taxonomy" id="51655"/>
    <lineage>
        <taxon>Eukaryota</taxon>
        <taxon>Metazoa</taxon>
        <taxon>Ecdysozoa</taxon>
        <taxon>Arthropoda</taxon>
        <taxon>Hexapoda</taxon>
        <taxon>Insecta</taxon>
        <taxon>Pterygota</taxon>
        <taxon>Neoptera</taxon>
        <taxon>Endopterygota</taxon>
        <taxon>Lepidoptera</taxon>
        <taxon>Glossata</taxon>
        <taxon>Ditrysia</taxon>
        <taxon>Yponomeutoidea</taxon>
        <taxon>Plutellidae</taxon>
        <taxon>Plutella</taxon>
    </lineage>
</organism>
<dbReference type="InterPro" id="IPR008042">
    <property type="entry name" value="Retrotrans_Pao"/>
</dbReference>
<dbReference type="InterPro" id="IPR012337">
    <property type="entry name" value="RNaseH-like_sf"/>
</dbReference>
<protein>
    <recommendedName>
        <fullName evidence="2">Integrase catalytic domain-containing protein</fullName>
    </recommendedName>
</protein>
<feature type="domain" description="Integrase catalytic" evidence="2">
    <location>
        <begin position="899"/>
        <end position="1077"/>
    </location>
</feature>
<dbReference type="Pfam" id="PF00078">
    <property type="entry name" value="RVT_1"/>
    <property type="match status" value="1"/>
</dbReference>
<dbReference type="InterPro" id="IPR001584">
    <property type="entry name" value="Integrase_cat-core"/>
</dbReference>
<dbReference type="InterPro" id="IPR041588">
    <property type="entry name" value="Integrase_H2C2"/>
</dbReference>
<dbReference type="PANTHER" id="PTHR47331:SF1">
    <property type="entry name" value="GAG-LIKE PROTEIN"/>
    <property type="match status" value="1"/>
</dbReference>
<comment type="caution">
    <text evidence="3">The sequence shown here is derived from an EMBL/GenBank/DDBJ whole genome shotgun (WGS) entry which is preliminary data.</text>
</comment>
<dbReference type="PROSITE" id="PS50994">
    <property type="entry name" value="INTEGRASE"/>
    <property type="match status" value="1"/>
</dbReference>
<dbReference type="Pfam" id="PF17921">
    <property type="entry name" value="Integrase_H2C2"/>
    <property type="match status" value="1"/>
</dbReference>
<dbReference type="SUPFAM" id="SSF53098">
    <property type="entry name" value="Ribonuclease H-like"/>
    <property type="match status" value="1"/>
</dbReference>
<evidence type="ECO:0000256" key="1">
    <source>
        <dbReference type="SAM" id="MobiDB-lite"/>
    </source>
</evidence>
<dbReference type="SUPFAM" id="SSF56672">
    <property type="entry name" value="DNA/RNA polymerases"/>
    <property type="match status" value="1"/>
</dbReference>
<dbReference type="Pfam" id="PF05380">
    <property type="entry name" value="Peptidase_A17"/>
    <property type="match status" value="1"/>
</dbReference>
<proteinExistence type="predicted"/>
<dbReference type="InterPro" id="IPR000477">
    <property type="entry name" value="RT_dom"/>
</dbReference>
<dbReference type="Pfam" id="PF18701">
    <property type="entry name" value="DUF5641"/>
    <property type="match status" value="1"/>
</dbReference>
<dbReference type="PANTHER" id="PTHR47331">
    <property type="entry name" value="PHD-TYPE DOMAIN-CONTAINING PROTEIN"/>
    <property type="match status" value="1"/>
</dbReference>
<feature type="region of interest" description="Disordered" evidence="1">
    <location>
        <begin position="1192"/>
        <end position="1216"/>
    </location>
</feature>
<gene>
    <name evidence="3" type="ORF">JYU34_008362</name>
</gene>
<accession>A0ABQ7QPC1</accession>
<sequence length="1216" mass="139523">MTSDFAIDMTALSKNKICGPLPRVAQDSKLNLKLREMNIMLSDTGESSDEVGLLIGADYAGAIMTETFVPIDAKVTAIRTKLGWTIQGTTEQIQNVVINSVDLNDISCLWNLEMMGIEDPKESISKKEREKVAIDNFEKSVTMNDEGRYEVSLPWKDDKPEILSNKETAVKRLKATSKKLEKHNELENYDAVFKEWLALGIIEEEKDETEPGHYLPHQAVIKESSLTTRVRPVFDASARDYNGSSLNSCLDKGQNFLELIPIMLMRFRAKSIGITADIKKAFLQISLIEDDRKYLRFLWWKDNGEEIITYRHRRVVFGLTCSPFLLAATIKHHLNKYSSELTQTAQLLSESLYVDNCVVSVESQEDAEKFIKEAKLIMSEGKFELRGWITAPVKCAGTDEQTTVSILGVMWDTRTDELYCNMNMMEECKSKLTRRVLLSIVHRIFDPIGILSPTTVVPKLLLQRTWELKIGWDTELPEDISEEFRKWLQYLPLLRDFRIPRRFCTKPYNEGRKSLHVFCDSSSKAYATCVFVRTEVDDDVTVRLVMAKARVAPVKKITIPRLELMAAVMATRVYVQVKEGLTLDGYEVYFWSDSSVALTWIMTDGDWSLFVKNRVREIREHTHTEDWRYVSGTKNPADLPSRGCSPKKLLEEQWWEGPAWLKQKSSEWPVTIMFERNDEAIDSERSKIVREHVDTIEEDFSQRFNQQSNFTRIVRTAAWVNRFCKNCRANKNNEDNQTRIVPSNPARTAESRNVKSLMEGVEPITAKEFEEAEVTLYKLIQRSECKENDKGSNIDIFEGEDGLRRVRTRLTLSDYDETFKCPILLSGKHPLVAKLIESTHKRKMHAGTNVLAAELRNTVWITGARRAIRNITSKCVICKRFNGKSYETPCPPLPENRIKDAAPFQVTGVDAAGPMILKTGGKTWIMLFTCAIYRAIHIEVVTSMTTDSFLMALRRFIARRGRCEIIYSDNGTNFRGAENHLSIIDWEKMKEFSTANKIRWIFNPPAAPWWGGWWERMIQMVKQLLRRNLGKSTLTLVELQTVLCDVENIINSRPLTYVNEVDGWQPLTPAHFLRTIPSGEVPDIDHIDAKSLNIRLQYLQKLRTDLRQRFKNEYLSLLVCRNKKSTRPVRVGDVVIVETEGKKLDWPLGIVTEVCTGKDGVRRVAKVKTADGERTRAVQRLHPLEINNDEESEVLAKPDKRTTSGRIVRPPKRLDC</sequence>
<dbReference type="InterPro" id="IPR043502">
    <property type="entry name" value="DNA/RNA_pol_sf"/>
</dbReference>
<dbReference type="EMBL" id="JAHIBW010000011">
    <property type="protein sequence ID" value="KAG7306890.1"/>
    <property type="molecule type" value="Genomic_DNA"/>
</dbReference>
<dbReference type="InterPro" id="IPR036397">
    <property type="entry name" value="RNaseH_sf"/>
</dbReference>
<dbReference type="InterPro" id="IPR040676">
    <property type="entry name" value="DUF5641"/>
</dbReference>
<dbReference type="Gene3D" id="3.30.420.10">
    <property type="entry name" value="Ribonuclease H-like superfamily/Ribonuclease H"/>
    <property type="match status" value="1"/>
</dbReference>
<dbReference type="InterPro" id="IPR043128">
    <property type="entry name" value="Rev_trsase/Diguanyl_cyclase"/>
</dbReference>
<keyword evidence="4" id="KW-1185">Reference proteome</keyword>
<reference evidence="3 4" key="1">
    <citation type="submission" date="2021-06" db="EMBL/GenBank/DDBJ databases">
        <title>A haploid diamondback moth (Plutella xylostella L.) genome assembly resolves 31 chromosomes and identifies a diamide resistance mutation.</title>
        <authorList>
            <person name="Ward C.M."/>
            <person name="Perry K.D."/>
            <person name="Baker G."/>
            <person name="Powis K."/>
            <person name="Heckel D.G."/>
            <person name="Baxter S.W."/>
        </authorList>
    </citation>
    <scope>NUCLEOTIDE SEQUENCE [LARGE SCALE GENOMIC DNA]</scope>
    <source>
        <strain evidence="3 4">LV</strain>
        <tissue evidence="3">Single pupa</tissue>
    </source>
</reference>
<dbReference type="Gene3D" id="3.30.70.270">
    <property type="match status" value="1"/>
</dbReference>
<evidence type="ECO:0000313" key="4">
    <source>
        <dbReference type="Proteomes" id="UP000823941"/>
    </source>
</evidence>
<name>A0ABQ7QPC1_PLUXY</name>
<evidence type="ECO:0000313" key="3">
    <source>
        <dbReference type="EMBL" id="KAG7306890.1"/>
    </source>
</evidence>
<dbReference type="Proteomes" id="UP000823941">
    <property type="component" value="Chromosome 11"/>
</dbReference>